<accession>A0A5Y0S2S3</accession>
<dbReference type="AlphaFoldDB" id="A0A5Y0S2S3"/>
<name>A0A5Y0S2S3_SALNE</name>
<organism evidence="3">
    <name type="scientific">Salmonella newport</name>
    <dbReference type="NCBI Taxonomy" id="108619"/>
    <lineage>
        <taxon>Bacteria</taxon>
        <taxon>Pseudomonadati</taxon>
        <taxon>Pseudomonadota</taxon>
        <taxon>Gammaproteobacteria</taxon>
        <taxon>Enterobacterales</taxon>
        <taxon>Enterobacteriaceae</taxon>
        <taxon>Salmonella</taxon>
    </lineage>
</organism>
<dbReference type="Proteomes" id="UP000839827">
    <property type="component" value="Unassembled WGS sequence"/>
</dbReference>
<evidence type="ECO:0000313" key="2">
    <source>
        <dbReference type="EMBL" id="ECB1915684.1"/>
    </source>
</evidence>
<dbReference type="EMBL" id="AAHYLK010000067">
    <property type="protein sequence ID" value="ECB7109762.1"/>
    <property type="molecule type" value="Genomic_DNA"/>
</dbReference>
<comment type="caution">
    <text evidence="3">The sequence shown here is derived from an EMBL/GenBank/DDBJ whole genome shotgun (WGS) entry which is preliminary data.</text>
</comment>
<proteinExistence type="predicted"/>
<evidence type="ECO:0000313" key="3">
    <source>
        <dbReference type="EMBL" id="ECB7109762.1"/>
    </source>
</evidence>
<dbReference type="Proteomes" id="UP000839726">
    <property type="component" value="Unassembled WGS sequence"/>
</dbReference>
<dbReference type="EMBL" id="AAHWTY010000129">
    <property type="protein sequence ID" value="ECB1915684.1"/>
    <property type="molecule type" value="Genomic_DNA"/>
</dbReference>
<gene>
    <name evidence="1" type="ORF">DRY71_21540</name>
    <name evidence="3" type="ORF">E1A34_27695</name>
    <name evidence="2" type="ORF">EVG73_25495</name>
</gene>
<protein>
    <submittedName>
        <fullName evidence="3">Uncharacterized protein</fullName>
    </submittedName>
</protein>
<sequence length="102" mass="11236">MKSYGCRCYNEKGIETGRIDGRTFMVDIIQLAPVDKDSTGSRTYNDIDPARFTLYTLVSQQTVGGPGITPYPIMATVSGNTVNWWSFMSGGIIFVLKTENAV</sequence>
<dbReference type="EMBL" id="AAGUYM010000032">
    <property type="protein sequence ID" value="EBS2695276.1"/>
    <property type="molecule type" value="Genomic_DNA"/>
</dbReference>
<reference evidence="3" key="1">
    <citation type="submission" date="2019-03" db="EMBL/GenBank/DDBJ databases">
        <authorList>
            <person name="Ashton P.M."/>
            <person name="Dallman T."/>
            <person name="Nair S."/>
            <person name="De Pinna E."/>
            <person name="Peters T."/>
            <person name="Grant K."/>
        </authorList>
    </citation>
    <scope>NUCLEOTIDE SEQUENCE [LARGE SCALE GENOMIC DNA]</scope>
    <source>
        <strain evidence="3">271153</strain>
        <strain evidence="1">436933</strain>
        <strain evidence="2">500372</strain>
    </source>
</reference>
<evidence type="ECO:0000313" key="1">
    <source>
        <dbReference type="EMBL" id="EBS2695276.1"/>
    </source>
</evidence>